<dbReference type="SUPFAM" id="SSF54373">
    <property type="entry name" value="FAD-linked reductases, C-terminal domain"/>
    <property type="match status" value="1"/>
</dbReference>
<sequence length="393" mass="41286">MTSTPSRSARPLPPAQADVVVIGGGVMGLSTAYHLAAAGVERVVLLEGRQLGSGSTGKAAGGVRALFSDEVNIRLGQRGLEALHRFGQDFGKDVDLEISGYLFLLDDAADLEAFAAGVELQHSLGVNSRLIDVAEAKRLSPLISTDGLQGAVFSPEDGFCTPESVVAGYTGAARKLAVEILTGTPATGVHIEGGQIQAVLSPAGRISTNTVICTAGAWSGRIGEWAGVDLPVRPLRRQVAISTPIPDLPADLPFTIDFGSSFYFHREGPGLLLGGAEKEDTWGFDQNPTEDWLGDLAEAMAARVPSLGEVGIRKGWAGLYEMTPDHNALIGEAQGVSRFLYCTGFSGHGFLMGPAAGEVMRDLYLGVTPAIDVSGLSATRFAHDRLRPEHNVV</sequence>
<keyword evidence="1" id="KW-0560">Oxidoreductase</keyword>
<comment type="caution">
    <text evidence="3">The sequence shown here is derived from an EMBL/GenBank/DDBJ whole genome shotgun (WGS) entry which is preliminary data.</text>
</comment>
<dbReference type="InterPro" id="IPR006076">
    <property type="entry name" value="FAD-dep_OxRdtase"/>
</dbReference>
<evidence type="ECO:0000313" key="3">
    <source>
        <dbReference type="EMBL" id="MCD5311693.1"/>
    </source>
</evidence>
<dbReference type="EMBL" id="JAJOMB010000005">
    <property type="protein sequence ID" value="MCD5311693.1"/>
    <property type="molecule type" value="Genomic_DNA"/>
</dbReference>
<dbReference type="SUPFAM" id="SSF51905">
    <property type="entry name" value="FAD/NAD(P)-binding domain"/>
    <property type="match status" value="1"/>
</dbReference>
<evidence type="ECO:0000259" key="2">
    <source>
        <dbReference type="Pfam" id="PF01266"/>
    </source>
</evidence>
<protein>
    <submittedName>
        <fullName evidence="3">FAD-binding oxidoreductase</fullName>
    </submittedName>
</protein>
<dbReference type="GO" id="GO:0016491">
    <property type="term" value="F:oxidoreductase activity"/>
    <property type="evidence" value="ECO:0007669"/>
    <property type="project" value="UniProtKB-KW"/>
</dbReference>
<dbReference type="AlphaFoldDB" id="A0A9X1NCP7"/>
<keyword evidence="4" id="KW-1185">Reference proteome</keyword>
<proteinExistence type="predicted"/>
<dbReference type="InterPro" id="IPR036188">
    <property type="entry name" value="FAD/NAD-bd_sf"/>
</dbReference>
<name>A0A9X1NCP7_9ACTN</name>
<evidence type="ECO:0000313" key="4">
    <source>
        <dbReference type="Proteomes" id="UP001138997"/>
    </source>
</evidence>
<dbReference type="Gene3D" id="3.50.50.60">
    <property type="entry name" value="FAD/NAD(P)-binding domain"/>
    <property type="match status" value="1"/>
</dbReference>
<organism evidence="3 4">
    <name type="scientific">Kineosporia babensis</name>
    <dbReference type="NCBI Taxonomy" id="499548"/>
    <lineage>
        <taxon>Bacteria</taxon>
        <taxon>Bacillati</taxon>
        <taxon>Actinomycetota</taxon>
        <taxon>Actinomycetes</taxon>
        <taxon>Kineosporiales</taxon>
        <taxon>Kineosporiaceae</taxon>
        <taxon>Kineosporia</taxon>
    </lineage>
</organism>
<reference evidence="3" key="1">
    <citation type="submission" date="2021-11" db="EMBL/GenBank/DDBJ databases">
        <title>Streptomyces corallinus and Kineosporia corallina sp. nov., two new coral-derived marine actinobacteria.</title>
        <authorList>
            <person name="Buangrab K."/>
            <person name="Sutthacheep M."/>
            <person name="Yeemin T."/>
            <person name="Harunari E."/>
            <person name="Igarashi Y."/>
            <person name="Sripreechasak P."/>
            <person name="Kanchanasin P."/>
            <person name="Tanasupawat S."/>
            <person name="Phongsopitanun W."/>
        </authorList>
    </citation>
    <scope>NUCLEOTIDE SEQUENCE</scope>
    <source>
        <strain evidence="3">JCM 31032</strain>
    </source>
</reference>
<dbReference type="Proteomes" id="UP001138997">
    <property type="component" value="Unassembled WGS sequence"/>
</dbReference>
<dbReference type="Gene3D" id="3.30.9.10">
    <property type="entry name" value="D-Amino Acid Oxidase, subunit A, domain 2"/>
    <property type="match status" value="1"/>
</dbReference>
<dbReference type="PANTHER" id="PTHR13847:SF287">
    <property type="entry name" value="FAD-DEPENDENT OXIDOREDUCTASE DOMAIN-CONTAINING PROTEIN 1"/>
    <property type="match status" value="1"/>
</dbReference>
<feature type="domain" description="FAD dependent oxidoreductase" evidence="2">
    <location>
        <begin position="18"/>
        <end position="363"/>
    </location>
</feature>
<dbReference type="Pfam" id="PF01266">
    <property type="entry name" value="DAO"/>
    <property type="match status" value="1"/>
</dbReference>
<gene>
    <name evidence="3" type="ORF">LR394_12350</name>
</gene>
<accession>A0A9X1NCP7</accession>
<dbReference type="RefSeq" id="WP_231441150.1">
    <property type="nucleotide sequence ID" value="NZ_JAJOMB010000005.1"/>
</dbReference>
<dbReference type="GO" id="GO:0005737">
    <property type="term" value="C:cytoplasm"/>
    <property type="evidence" value="ECO:0007669"/>
    <property type="project" value="TreeGrafter"/>
</dbReference>
<dbReference type="PANTHER" id="PTHR13847">
    <property type="entry name" value="SARCOSINE DEHYDROGENASE-RELATED"/>
    <property type="match status" value="1"/>
</dbReference>
<evidence type="ECO:0000256" key="1">
    <source>
        <dbReference type="ARBA" id="ARBA00023002"/>
    </source>
</evidence>